<evidence type="ECO:0000259" key="3">
    <source>
        <dbReference type="PROSITE" id="PS50977"/>
    </source>
</evidence>
<gene>
    <name evidence="4" type="ORF">FC34_GL000686</name>
</gene>
<keyword evidence="5" id="KW-1185">Reference proteome</keyword>
<dbReference type="STRING" id="1423727.FC34_GL000686"/>
<dbReference type="RefSeq" id="WP_057893977.1">
    <property type="nucleotide sequence ID" value="NZ_AYZQ01000001.1"/>
</dbReference>
<evidence type="ECO:0000313" key="4">
    <source>
        <dbReference type="EMBL" id="KRM72972.1"/>
    </source>
</evidence>
<dbReference type="Gene3D" id="1.10.357.10">
    <property type="entry name" value="Tetracycline Repressor, domain 2"/>
    <property type="match status" value="1"/>
</dbReference>
<dbReference type="GO" id="GO:0003677">
    <property type="term" value="F:DNA binding"/>
    <property type="evidence" value="ECO:0007669"/>
    <property type="project" value="UniProtKB-UniRule"/>
</dbReference>
<accession>A0A0R2BB08</accession>
<sequence>MKRGSLTKERIIDEALNIVSTVGFDQLTYNGLARSLGIQPQSMYRYVANISDVRTSVIATYMTALTQAMYQELVPYSGADALRQLAISFVTYTQTGVSFTDMVSGLITYRQNLEVAEAVNGLHDLVTRLIQSVTSQAERVEPNVHLFLNFVIGSLTLLTVRQESRETNLEEYEANVDRILSLLK</sequence>
<dbReference type="SUPFAM" id="SSF46689">
    <property type="entry name" value="Homeodomain-like"/>
    <property type="match status" value="1"/>
</dbReference>
<dbReference type="OrthoDB" id="71867at2"/>
<feature type="DNA-binding region" description="H-T-H motif" evidence="2">
    <location>
        <begin position="28"/>
        <end position="47"/>
    </location>
</feature>
<comment type="caution">
    <text evidence="4">The sequence shown here is derived from an EMBL/GenBank/DDBJ whole genome shotgun (WGS) entry which is preliminary data.</text>
</comment>
<dbReference type="PROSITE" id="PS50977">
    <property type="entry name" value="HTH_TETR_2"/>
    <property type="match status" value="1"/>
</dbReference>
<organism evidence="4 5">
    <name type="scientific">Lacticaseibacillus brantae DSM 23927</name>
    <dbReference type="NCBI Taxonomy" id="1423727"/>
    <lineage>
        <taxon>Bacteria</taxon>
        <taxon>Bacillati</taxon>
        <taxon>Bacillota</taxon>
        <taxon>Bacilli</taxon>
        <taxon>Lactobacillales</taxon>
        <taxon>Lactobacillaceae</taxon>
        <taxon>Lacticaseibacillus</taxon>
    </lineage>
</organism>
<feature type="domain" description="HTH tetR-type" evidence="3">
    <location>
        <begin position="5"/>
        <end position="65"/>
    </location>
</feature>
<reference evidence="4 5" key="1">
    <citation type="journal article" date="2015" name="Genome Announc.">
        <title>Expanding the biotechnology potential of lactobacilli through comparative genomics of 213 strains and associated genera.</title>
        <authorList>
            <person name="Sun Z."/>
            <person name="Harris H.M."/>
            <person name="McCann A."/>
            <person name="Guo C."/>
            <person name="Argimon S."/>
            <person name="Zhang W."/>
            <person name="Yang X."/>
            <person name="Jeffery I.B."/>
            <person name="Cooney J.C."/>
            <person name="Kagawa T.F."/>
            <person name="Liu W."/>
            <person name="Song Y."/>
            <person name="Salvetti E."/>
            <person name="Wrobel A."/>
            <person name="Rasinkangas P."/>
            <person name="Parkhill J."/>
            <person name="Rea M.C."/>
            <person name="O'Sullivan O."/>
            <person name="Ritari J."/>
            <person name="Douillard F.P."/>
            <person name="Paul Ross R."/>
            <person name="Yang R."/>
            <person name="Briner A.E."/>
            <person name="Felis G.E."/>
            <person name="de Vos W.M."/>
            <person name="Barrangou R."/>
            <person name="Klaenhammer T.R."/>
            <person name="Caufield P.W."/>
            <person name="Cui Y."/>
            <person name="Zhang H."/>
            <person name="O'Toole P.W."/>
        </authorList>
    </citation>
    <scope>NUCLEOTIDE SEQUENCE [LARGE SCALE GENOMIC DNA]</scope>
    <source>
        <strain evidence="4 5">DSM 23927</strain>
    </source>
</reference>
<dbReference type="Proteomes" id="UP000051672">
    <property type="component" value="Unassembled WGS sequence"/>
</dbReference>
<dbReference type="AlphaFoldDB" id="A0A0R2BB08"/>
<evidence type="ECO:0000256" key="2">
    <source>
        <dbReference type="PROSITE-ProRule" id="PRU00335"/>
    </source>
</evidence>
<dbReference type="InterPro" id="IPR001647">
    <property type="entry name" value="HTH_TetR"/>
</dbReference>
<dbReference type="PATRIC" id="fig|1423727.3.peg.689"/>
<evidence type="ECO:0000313" key="5">
    <source>
        <dbReference type="Proteomes" id="UP000051672"/>
    </source>
</evidence>
<dbReference type="InterPro" id="IPR009057">
    <property type="entry name" value="Homeodomain-like_sf"/>
</dbReference>
<keyword evidence="1 2" id="KW-0238">DNA-binding</keyword>
<name>A0A0R2BB08_9LACO</name>
<evidence type="ECO:0000256" key="1">
    <source>
        <dbReference type="ARBA" id="ARBA00023125"/>
    </source>
</evidence>
<dbReference type="EMBL" id="AYZQ01000001">
    <property type="protein sequence ID" value="KRM72972.1"/>
    <property type="molecule type" value="Genomic_DNA"/>
</dbReference>
<proteinExistence type="predicted"/>
<protein>
    <submittedName>
        <fullName evidence="4">Transcriptional regulator</fullName>
    </submittedName>
</protein>